<keyword evidence="3" id="KW-1185">Reference proteome</keyword>
<evidence type="ECO:0000313" key="2">
    <source>
        <dbReference type="EMBL" id="RLW04076.1"/>
    </source>
</evidence>
<sequence>MMSSMLGSFSPSKRAQLMVIPVGHKSALKERSLPLNKGNGLAALAPPEMDKSPLQPGCINHCLHLSNLTVILGAGEHQEPHTTAAFEGFYSKNHQPSRKLKNAGRESDYMWSSPGEPQKSFEREDLESKKLKNNPYFKAHTGCISQWQQANTGFVPGCPYQKQQLAKVELHKSFAEVSIQRQDPPSLLLSSWSLPHPELLLDMHVERMVWRRDVPCRDMQTQHLESSILRMPGDLPRSRHSWYIHLQNPVASLEKLLESSALSFYVSVDFSSFNISMGFIIDIVDSRSRSIADKERDLLNDKVLDPAAYATATQKLLLMPSDLKEILQQEISSGDLFDRKRTSLIWLEEANHPGSWIPAQETKCFDKIFLAERWVGGSCRLKGWSPVLLRDGPVLMITTGSWEPSEFDYENIVLPWTTLDFCEPGGCQLCWMC</sequence>
<dbReference type="EMBL" id="QUSF01000014">
    <property type="protein sequence ID" value="RLW04076.1"/>
    <property type="molecule type" value="Genomic_DNA"/>
</dbReference>
<dbReference type="Proteomes" id="UP000276834">
    <property type="component" value="Unassembled WGS sequence"/>
</dbReference>
<accession>A0A3L8SLH5</accession>
<comment type="caution">
    <text evidence="2">The sequence shown here is derived from an EMBL/GenBank/DDBJ whole genome shotgun (WGS) entry which is preliminary data.</text>
</comment>
<evidence type="ECO:0000313" key="3">
    <source>
        <dbReference type="Proteomes" id="UP000276834"/>
    </source>
</evidence>
<protein>
    <submittedName>
        <fullName evidence="2">Uncharacterized protein</fullName>
    </submittedName>
</protein>
<dbReference type="AlphaFoldDB" id="A0A3L8SLH5"/>
<proteinExistence type="predicted"/>
<name>A0A3L8SLH5_CHLGU</name>
<organism evidence="2 3">
    <name type="scientific">Chloebia gouldiae</name>
    <name type="common">Gouldian finch</name>
    <name type="synonym">Erythrura gouldiae</name>
    <dbReference type="NCBI Taxonomy" id="44316"/>
    <lineage>
        <taxon>Eukaryota</taxon>
        <taxon>Metazoa</taxon>
        <taxon>Chordata</taxon>
        <taxon>Craniata</taxon>
        <taxon>Vertebrata</taxon>
        <taxon>Euteleostomi</taxon>
        <taxon>Archelosauria</taxon>
        <taxon>Archosauria</taxon>
        <taxon>Dinosauria</taxon>
        <taxon>Saurischia</taxon>
        <taxon>Theropoda</taxon>
        <taxon>Coelurosauria</taxon>
        <taxon>Aves</taxon>
        <taxon>Neognathae</taxon>
        <taxon>Neoaves</taxon>
        <taxon>Telluraves</taxon>
        <taxon>Australaves</taxon>
        <taxon>Passeriformes</taxon>
        <taxon>Passeroidea</taxon>
        <taxon>Passeridae</taxon>
        <taxon>Chloebia</taxon>
    </lineage>
</organism>
<feature type="region of interest" description="Disordered" evidence="1">
    <location>
        <begin position="95"/>
        <end position="125"/>
    </location>
</feature>
<gene>
    <name evidence="2" type="ORF">DV515_00006172</name>
</gene>
<reference evidence="2 3" key="1">
    <citation type="journal article" date="2018" name="Proc. R. Soc. B">
        <title>A non-coding region near Follistatin controls head colour polymorphism in the Gouldian finch.</title>
        <authorList>
            <person name="Toomey M.B."/>
            <person name="Marques C.I."/>
            <person name="Andrade P."/>
            <person name="Araujo P.M."/>
            <person name="Sabatino S."/>
            <person name="Gazda M.A."/>
            <person name="Afonso S."/>
            <person name="Lopes R.J."/>
            <person name="Corbo J.C."/>
            <person name="Carneiro M."/>
        </authorList>
    </citation>
    <scope>NUCLEOTIDE SEQUENCE [LARGE SCALE GENOMIC DNA]</scope>
    <source>
        <strain evidence="2">Red01</strain>
        <tissue evidence="2">Muscle</tissue>
    </source>
</reference>
<evidence type="ECO:0000256" key="1">
    <source>
        <dbReference type="SAM" id="MobiDB-lite"/>
    </source>
</evidence>